<reference evidence="7 8" key="1">
    <citation type="submission" date="2012-06" db="EMBL/GenBank/DDBJ databases">
        <title>Complete sequence of Sulfurospirillum barnesii SES-3.</title>
        <authorList>
            <consortium name="US DOE Joint Genome Institute"/>
            <person name="Lucas S."/>
            <person name="Han J."/>
            <person name="Lapidus A."/>
            <person name="Cheng J.-F."/>
            <person name="Goodwin L."/>
            <person name="Pitluck S."/>
            <person name="Peters L."/>
            <person name="Ovchinnikova G."/>
            <person name="Lu M."/>
            <person name="Detter J.C."/>
            <person name="Han C."/>
            <person name="Tapia R."/>
            <person name="Land M."/>
            <person name="Hauser L."/>
            <person name="Kyrpides N."/>
            <person name="Ivanova N."/>
            <person name="Pagani I."/>
            <person name="Stolz J."/>
            <person name="Arkin A."/>
            <person name="Dehal P."/>
            <person name="Oremland R."/>
            <person name="Saltikov C."/>
            <person name="Basu P."/>
            <person name="Hollibaugh J."/>
            <person name="Newman D."/>
            <person name="Stolyar S."/>
            <person name="Hazen T."/>
            <person name="Woyke T."/>
        </authorList>
    </citation>
    <scope>NUCLEOTIDE SEQUENCE [LARGE SCALE GENOMIC DNA]</scope>
    <source>
        <strain evidence="8">ATCC 700032 / DSM 10660 / SES-3</strain>
    </source>
</reference>
<dbReference type="SMART" id="SM00304">
    <property type="entry name" value="HAMP"/>
    <property type="match status" value="1"/>
</dbReference>
<sequence>MLKAMKISTKLLLISCFTVFGLLVLSYLSIYSSLIGKNSLVTIYEKNVIPDTEITKAQETFDMILKDLIYVTSEFLPTGQAKTRLSVTQEKMELFFTKALKSEFFSDPTLSQNLHEAYTRYTQKIVPKYKEITELYSIDHREDIGDMAVEIEADCRYISERFANMSHFTNQRVKEISHTISMQLSQNYYQVLWVSAIVLVVSSVLLLIMSRYIVGRIRRIGEHLSLITRDLALNRPIVVANDDEIGEISHTINTLLSTLQQALLKAKETVVSHSKINQTMQDFSHQITRTAQEQDRIVENVKSLTVQINKELQASCSISEISAVYMKEDYAMLDKMIMTLDTIVESIDHVSHDEEAISSKMNQLAQQTTQIRSVLEMIKEIADQTNLLALNAAIEAARAGEHGRGFAVVADEVRKLAERTQKSLMEIDATISVVVQSVSNASESIQENSHKVAQLNQNAIQISSMANETKEKTAKSLDITTQSYEKALSISAEIERLSQGVNEATGLAHANKTIADNLLNVSSDLNHSSVELEKEIAIFKV</sequence>
<dbReference type="GO" id="GO:0016020">
    <property type="term" value="C:membrane"/>
    <property type="evidence" value="ECO:0007669"/>
    <property type="project" value="InterPro"/>
</dbReference>
<keyword evidence="4" id="KW-1133">Transmembrane helix</keyword>
<evidence type="ECO:0000259" key="6">
    <source>
        <dbReference type="PROSITE" id="PS50885"/>
    </source>
</evidence>
<dbReference type="STRING" id="760154.Sulba_1322"/>
<evidence type="ECO:0000259" key="5">
    <source>
        <dbReference type="PROSITE" id="PS50111"/>
    </source>
</evidence>
<evidence type="ECO:0000313" key="7">
    <source>
        <dbReference type="EMBL" id="AFL68613.1"/>
    </source>
</evidence>
<dbReference type="Gene3D" id="6.10.340.10">
    <property type="match status" value="1"/>
</dbReference>
<dbReference type="PANTHER" id="PTHR32089:SF114">
    <property type="entry name" value="METHYL-ACCEPTING CHEMOTAXIS PROTEIN MCPB"/>
    <property type="match status" value="1"/>
</dbReference>
<keyword evidence="8" id="KW-1185">Reference proteome</keyword>
<dbReference type="SMART" id="SM00283">
    <property type="entry name" value="MA"/>
    <property type="match status" value="1"/>
</dbReference>
<feature type="domain" description="Methyl-accepting transducer" evidence="5">
    <location>
        <begin position="265"/>
        <end position="519"/>
    </location>
</feature>
<keyword evidence="4" id="KW-0472">Membrane</keyword>
<keyword evidence="1 3" id="KW-0807">Transducer</keyword>
<dbReference type="AlphaFoldDB" id="I3XXD9"/>
<dbReference type="RefSeq" id="WP_014769491.1">
    <property type="nucleotide sequence ID" value="NC_018002.1"/>
</dbReference>
<organism evidence="7 8">
    <name type="scientific">Sulfurospirillum barnesii (strain ATCC 700032 / DSM 10660 / SES-3)</name>
    <dbReference type="NCBI Taxonomy" id="760154"/>
    <lineage>
        <taxon>Bacteria</taxon>
        <taxon>Pseudomonadati</taxon>
        <taxon>Campylobacterota</taxon>
        <taxon>Epsilonproteobacteria</taxon>
        <taxon>Campylobacterales</taxon>
        <taxon>Sulfurospirillaceae</taxon>
        <taxon>Sulfurospirillum</taxon>
    </lineage>
</organism>
<feature type="transmembrane region" description="Helical" evidence="4">
    <location>
        <begin position="188"/>
        <end position="209"/>
    </location>
</feature>
<protein>
    <submittedName>
        <fullName evidence="7">Methyl-accepting chemotaxis protein</fullName>
    </submittedName>
</protein>
<gene>
    <name evidence="7" type="ordered locus">Sulba_1322</name>
</gene>
<dbReference type="InterPro" id="IPR004090">
    <property type="entry name" value="Chemotax_Me-accpt_rcpt"/>
</dbReference>
<evidence type="ECO:0000256" key="3">
    <source>
        <dbReference type="PROSITE-ProRule" id="PRU00284"/>
    </source>
</evidence>
<dbReference type="InterPro" id="IPR003660">
    <property type="entry name" value="HAMP_dom"/>
</dbReference>
<dbReference type="GO" id="GO:0006935">
    <property type="term" value="P:chemotaxis"/>
    <property type="evidence" value="ECO:0007669"/>
    <property type="project" value="InterPro"/>
</dbReference>
<evidence type="ECO:0000256" key="1">
    <source>
        <dbReference type="ARBA" id="ARBA00023224"/>
    </source>
</evidence>
<dbReference type="PANTHER" id="PTHR32089">
    <property type="entry name" value="METHYL-ACCEPTING CHEMOTAXIS PROTEIN MCPB"/>
    <property type="match status" value="1"/>
</dbReference>
<dbReference type="GO" id="GO:0007165">
    <property type="term" value="P:signal transduction"/>
    <property type="evidence" value="ECO:0007669"/>
    <property type="project" value="UniProtKB-KW"/>
</dbReference>
<evidence type="ECO:0000256" key="4">
    <source>
        <dbReference type="SAM" id="Phobius"/>
    </source>
</evidence>
<dbReference type="PROSITE" id="PS50111">
    <property type="entry name" value="CHEMOTAXIS_TRANSDUC_2"/>
    <property type="match status" value="1"/>
</dbReference>
<name>I3XXD9_SULBS</name>
<feature type="domain" description="HAMP" evidence="6">
    <location>
        <begin position="211"/>
        <end position="264"/>
    </location>
</feature>
<dbReference type="Gene3D" id="1.10.287.950">
    <property type="entry name" value="Methyl-accepting chemotaxis protein"/>
    <property type="match status" value="1"/>
</dbReference>
<dbReference type="Pfam" id="PF00015">
    <property type="entry name" value="MCPsignal"/>
    <property type="match status" value="1"/>
</dbReference>
<dbReference type="PRINTS" id="PR00260">
    <property type="entry name" value="CHEMTRNSDUCR"/>
</dbReference>
<accession>I3XXD9</accession>
<dbReference type="KEGG" id="sba:Sulba_1322"/>
<dbReference type="PATRIC" id="fig|760154.4.peg.1323"/>
<dbReference type="PROSITE" id="PS50885">
    <property type="entry name" value="HAMP"/>
    <property type="match status" value="1"/>
</dbReference>
<dbReference type="SUPFAM" id="SSF58104">
    <property type="entry name" value="Methyl-accepting chemotaxis protein (MCP) signaling domain"/>
    <property type="match status" value="1"/>
</dbReference>
<keyword evidence="4" id="KW-0812">Transmembrane</keyword>
<dbReference type="OrthoDB" id="5337743at2"/>
<proteinExistence type="inferred from homology"/>
<evidence type="ECO:0000256" key="2">
    <source>
        <dbReference type="ARBA" id="ARBA00029447"/>
    </source>
</evidence>
<dbReference type="GO" id="GO:0004888">
    <property type="term" value="F:transmembrane signaling receptor activity"/>
    <property type="evidence" value="ECO:0007669"/>
    <property type="project" value="InterPro"/>
</dbReference>
<dbReference type="HOGENOM" id="CLU_000445_107_27_7"/>
<comment type="similarity">
    <text evidence="2">Belongs to the methyl-accepting chemotaxis (MCP) protein family.</text>
</comment>
<dbReference type="Proteomes" id="UP000006176">
    <property type="component" value="Chromosome"/>
</dbReference>
<dbReference type="eggNOG" id="COG0840">
    <property type="taxonomic scope" value="Bacteria"/>
</dbReference>
<evidence type="ECO:0000313" key="8">
    <source>
        <dbReference type="Proteomes" id="UP000006176"/>
    </source>
</evidence>
<dbReference type="EMBL" id="CP003333">
    <property type="protein sequence ID" value="AFL68613.1"/>
    <property type="molecule type" value="Genomic_DNA"/>
</dbReference>
<dbReference type="InterPro" id="IPR004089">
    <property type="entry name" value="MCPsignal_dom"/>
</dbReference>